<gene>
    <name evidence="2" type="ORF">XthCFBP4691_18870</name>
</gene>
<dbReference type="Proteomes" id="UP000239898">
    <property type="component" value="Unassembled WGS sequence"/>
</dbReference>
<accession>A0A2S6ZAI4</accession>
<name>A0A2S6ZAI4_9XANT</name>
<evidence type="ECO:0000256" key="1">
    <source>
        <dbReference type="SAM" id="MobiDB-lite"/>
    </source>
</evidence>
<feature type="region of interest" description="Disordered" evidence="1">
    <location>
        <begin position="84"/>
        <end position="103"/>
    </location>
</feature>
<evidence type="ECO:0000313" key="3">
    <source>
        <dbReference type="Proteomes" id="UP000239898"/>
    </source>
</evidence>
<protein>
    <submittedName>
        <fullName evidence="2">Uncharacterized protein</fullName>
    </submittedName>
</protein>
<sequence>MAHRVAVTTSDELRQAKAELGQSASVSKAMTQCLESRNMAAKTSWVSPPSRRRTRRKSNTSCGLSRWTPRWNILRSSRAMARWMRRRSGAEKTGEKGEWGGSR</sequence>
<organism evidence="2 3">
    <name type="scientific">Xanthomonas theicola</name>
    <dbReference type="NCBI Taxonomy" id="56464"/>
    <lineage>
        <taxon>Bacteria</taxon>
        <taxon>Pseudomonadati</taxon>
        <taxon>Pseudomonadota</taxon>
        <taxon>Gammaproteobacteria</taxon>
        <taxon>Lysobacterales</taxon>
        <taxon>Lysobacteraceae</taxon>
        <taxon>Xanthomonas</taxon>
    </lineage>
</organism>
<evidence type="ECO:0000313" key="2">
    <source>
        <dbReference type="EMBL" id="PPT79286.1"/>
    </source>
</evidence>
<proteinExistence type="predicted"/>
<dbReference type="EMBL" id="MIGX01000166">
    <property type="protein sequence ID" value="PPT79286.1"/>
    <property type="molecule type" value="Genomic_DNA"/>
</dbReference>
<dbReference type="AlphaFoldDB" id="A0A2S6ZAI4"/>
<keyword evidence="3" id="KW-1185">Reference proteome</keyword>
<feature type="region of interest" description="Disordered" evidence="1">
    <location>
        <begin position="38"/>
        <end position="63"/>
    </location>
</feature>
<reference evidence="2 3" key="1">
    <citation type="submission" date="2016-08" db="EMBL/GenBank/DDBJ databases">
        <title>Evolution of the type three secretion system and type three effector repertoires in Xanthomonas.</title>
        <authorList>
            <person name="Merda D."/>
            <person name="Briand M."/>
            <person name="Bosis E."/>
            <person name="Rousseau C."/>
            <person name="Portier P."/>
            <person name="Jacques M.-A."/>
            <person name="Fischer-Le Saux M."/>
        </authorList>
    </citation>
    <scope>NUCLEOTIDE SEQUENCE [LARGE SCALE GENOMIC DNA]</scope>
    <source>
        <strain evidence="2 3">CFBP 4691</strain>
    </source>
</reference>
<comment type="caution">
    <text evidence="2">The sequence shown here is derived from an EMBL/GenBank/DDBJ whole genome shotgun (WGS) entry which is preliminary data.</text>
</comment>
<feature type="compositionally biased region" description="Basic and acidic residues" evidence="1">
    <location>
        <begin position="88"/>
        <end position="103"/>
    </location>
</feature>